<proteinExistence type="predicted"/>
<evidence type="ECO:0000259" key="1">
    <source>
        <dbReference type="Pfam" id="PF22292"/>
    </source>
</evidence>
<dbReference type="OrthoDB" id="797849at2"/>
<evidence type="ECO:0000313" key="3">
    <source>
        <dbReference type="Proteomes" id="UP000268007"/>
    </source>
</evidence>
<dbReference type="Pfam" id="PF22292">
    <property type="entry name" value="DUF6965"/>
    <property type="match status" value="1"/>
</dbReference>
<dbReference type="InterPro" id="IPR054238">
    <property type="entry name" value="DUF6965"/>
</dbReference>
<accession>A0A495J928</accession>
<name>A0A495J928_9SPHI</name>
<sequence>MTDTELIAYFENATLPEMLRVDRATKQYELPRYAKQHIDLLKQNPDDKNARFWLLRIKKALDKPFSGQEVPRF</sequence>
<protein>
    <recommendedName>
        <fullName evidence="1">DUF6965 domain-containing protein</fullName>
    </recommendedName>
</protein>
<gene>
    <name evidence="2" type="ORF">BDD43_4802</name>
</gene>
<dbReference type="Proteomes" id="UP000268007">
    <property type="component" value="Unassembled WGS sequence"/>
</dbReference>
<dbReference type="EMBL" id="RBKU01000001">
    <property type="protein sequence ID" value="RKR84559.1"/>
    <property type="molecule type" value="Genomic_DNA"/>
</dbReference>
<dbReference type="RefSeq" id="WP_121200268.1">
    <property type="nucleotide sequence ID" value="NZ_RBKU01000001.1"/>
</dbReference>
<feature type="domain" description="DUF6965" evidence="1">
    <location>
        <begin position="1"/>
        <end position="62"/>
    </location>
</feature>
<reference evidence="2 3" key="1">
    <citation type="submission" date="2018-10" db="EMBL/GenBank/DDBJ databases">
        <title>Genomic Encyclopedia of Archaeal and Bacterial Type Strains, Phase II (KMG-II): from individual species to whole genera.</title>
        <authorList>
            <person name="Goeker M."/>
        </authorList>
    </citation>
    <scope>NUCLEOTIDE SEQUENCE [LARGE SCALE GENOMIC DNA]</scope>
    <source>
        <strain evidence="2 3">DSM 18602</strain>
    </source>
</reference>
<dbReference type="AlphaFoldDB" id="A0A495J928"/>
<evidence type="ECO:0000313" key="2">
    <source>
        <dbReference type="EMBL" id="RKR84559.1"/>
    </source>
</evidence>
<organism evidence="2 3">
    <name type="scientific">Mucilaginibacter gracilis</name>
    <dbReference type="NCBI Taxonomy" id="423350"/>
    <lineage>
        <taxon>Bacteria</taxon>
        <taxon>Pseudomonadati</taxon>
        <taxon>Bacteroidota</taxon>
        <taxon>Sphingobacteriia</taxon>
        <taxon>Sphingobacteriales</taxon>
        <taxon>Sphingobacteriaceae</taxon>
        <taxon>Mucilaginibacter</taxon>
    </lineage>
</organism>
<comment type="caution">
    <text evidence="2">The sequence shown here is derived from an EMBL/GenBank/DDBJ whole genome shotgun (WGS) entry which is preliminary data.</text>
</comment>
<keyword evidence="3" id="KW-1185">Reference proteome</keyword>